<proteinExistence type="predicted"/>
<feature type="domain" description="ParE-like toxin" evidence="1">
    <location>
        <begin position="20"/>
        <end position="81"/>
    </location>
</feature>
<keyword evidence="3" id="KW-1185">Reference proteome</keyword>
<dbReference type="RefSeq" id="WP_111346170.1">
    <property type="nucleotide sequence ID" value="NZ_QLII01000001.1"/>
</dbReference>
<sequence length="84" mass="10155">MRHFTSDDFWDRYNDLAVSIQKLADKNYELLKQNPKHPSLYFKQVNQYWSVRVGRQYRAVGIETEEGIIWFWIGTHTEYDKLIG</sequence>
<comment type="caution">
    <text evidence="2">The sequence shown here is derived from an EMBL/GenBank/DDBJ whole genome shotgun (WGS) entry which is preliminary data.</text>
</comment>
<evidence type="ECO:0000313" key="3">
    <source>
        <dbReference type="Proteomes" id="UP000249016"/>
    </source>
</evidence>
<dbReference type="Pfam" id="PF24732">
    <property type="entry name" value="ParE_like"/>
    <property type="match status" value="1"/>
</dbReference>
<protein>
    <recommendedName>
        <fullName evidence="1">ParE-like toxin domain-containing protein</fullName>
    </recommendedName>
</protein>
<reference evidence="2 3" key="1">
    <citation type="submission" date="2018-06" db="EMBL/GenBank/DDBJ databases">
        <title>Spirosoma sp. HMF3257 Genome sequencing and assembly.</title>
        <authorList>
            <person name="Kang H."/>
            <person name="Cha I."/>
            <person name="Kim H."/>
            <person name="Kang J."/>
            <person name="Joh K."/>
        </authorList>
    </citation>
    <scope>NUCLEOTIDE SEQUENCE [LARGE SCALE GENOMIC DNA]</scope>
    <source>
        <strain evidence="2 3">HMF3257</strain>
    </source>
</reference>
<evidence type="ECO:0000259" key="1">
    <source>
        <dbReference type="Pfam" id="PF24732"/>
    </source>
</evidence>
<organism evidence="2 3">
    <name type="scientific">Spirosoma telluris</name>
    <dbReference type="NCBI Taxonomy" id="2183553"/>
    <lineage>
        <taxon>Bacteria</taxon>
        <taxon>Pseudomonadati</taxon>
        <taxon>Bacteroidota</taxon>
        <taxon>Cytophagia</taxon>
        <taxon>Cytophagales</taxon>
        <taxon>Cytophagaceae</taxon>
        <taxon>Spirosoma</taxon>
    </lineage>
</organism>
<gene>
    <name evidence="2" type="ORF">HMF3257_24145</name>
</gene>
<dbReference type="InterPro" id="IPR056925">
    <property type="entry name" value="ParE-like"/>
</dbReference>
<dbReference type="InterPro" id="IPR035093">
    <property type="entry name" value="RelE/ParE_toxin_dom_sf"/>
</dbReference>
<dbReference type="SUPFAM" id="SSF143011">
    <property type="entry name" value="RelE-like"/>
    <property type="match status" value="1"/>
</dbReference>
<name>A0A327NMQ3_9BACT</name>
<accession>A0A327NMQ3</accession>
<evidence type="ECO:0000313" key="2">
    <source>
        <dbReference type="EMBL" id="RAI76482.1"/>
    </source>
</evidence>
<dbReference type="EMBL" id="QLII01000001">
    <property type="protein sequence ID" value="RAI76482.1"/>
    <property type="molecule type" value="Genomic_DNA"/>
</dbReference>
<dbReference type="Proteomes" id="UP000249016">
    <property type="component" value="Unassembled WGS sequence"/>
</dbReference>
<dbReference type="AlphaFoldDB" id="A0A327NMQ3"/>